<dbReference type="RefSeq" id="WP_092637582.1">
    <property type="nucleotide sequence ID" value="NZ_FNID01000002.1"/>
</dbReference>
<sequence>MNNLGGFDFGGSAKDNADNFYAYNETSGGGGNNKNSGCSGGGCLGALAVFGVIYLIVSLCGGH</sequence>
<gene>
    <name evidence="2" type="ORF">SAMN05192585_10278</name>
</gene>
<dbReference type="AlphaFoldDB" id="A0A1G9UP87"/>
<evidence type="ECO:0000313" key="3">
    <source>
        <dbReference type="Proteomes" id="UP000199182"/>
    </source>
</evidence>
<keyword evidence="1" id="KW-1133">Transmembrane helix</keyword>
<evidence type="ECO:0000313" key="2">
    <source>
        <dbReference type="EMBL" id="SDM61748.1"/>
    </source>
</evidence>
<feature type="transmembrane region" description="Helical" evidence="1">
    <location>
        <begin position="39"/>
        <end position="60"/>
    </location>
</feature>
<protein>
    <submittedName>
        <fullName evidence="2">Uncharacterized protein</fullName>
    </submittedName>
</protein>
<keyword evidence="1" id="KW-0812">Transmembrane</keyword>
<name>A0A1G9UP87_9FIRM</name>
<proteinExistence type="predicted"/>
<keyword evidence="1" id="KW-0472">Membrane</keyword>
<reference evidence="2 3" key="1">
    <citation type="submission" date="2016-10" db="EMBL/GenBank/DDBJ databases">
        <authorList>
            <person name="de Groot N.N."/>
        </authorList>
    </citation>
    <scope>NUCLEOTIDE SEQUENCE [LARGE SCALE GENOMIC DNA]</scope>
    <source>
        <strain evidence="2 3">CGMCC 1.5012</strain>
    </source>
</reference>
<evidence type="ECO:0000256" key="1">
    <source>
        <dbReference type="SAM" id="Phobius"/>
    </source>
</evidence>
<organism evidence="2 3">
    <name type="scientific">Acetanaerobacterium elongatum</name>
    <dbReference type="NCBI Taxonomy" id="258515"/>
    <lineage>
        <taxon>Bacteria</taxon>
        <taxon>Bacillati</taxon>
        <taxon>Bacillota</taxon>
        <taxon>Clostridia</taxon>
        <taxon>Eubacteriales</taxon>
        <taxon>Oscillospiraceae</taxon>
        <taxon>Acetanaerobacterium</taxon>
    </lineage>
</organism>
<dbReference type="Proteomes" id="UP000199182">
    <property type="component" value="Unassembled WGS sequence"/>
</dbReference>
<accession>A0A1G9UP87</accession>
<keyword evidence="3" id="KW-1185">Reference proteome</keyword>
<dbReference type="EMBL" id="FNID01000002">
    <property type="protein sequence ID" value="SDM61748.1"/>
    <property type="molecule type" value="Genomic_DNA"/>
</dbReference>